<keyword evidence="3" id="KW-1185">Reference proteome</keyword>
<evidence type="ECO:0000256" key="1">
    <source>
        <dbReference type="SAM" id="MobiDB-lite"/>
    </source>
</evidence>
<sequence length="127" mass="13889">MISIKPTTQNVPSITLLDAPRNPAFKRISKACATPPSQDDLETFLLEVKQSNPAQNECHREKVGVSWLATDPKAGYEHPAYLLVSPRFMPNGRAVRAGSGIAAAEDGKETGRLDDPARVKRPRETSH</sequence>
<protein>
    <submittedName>
        <fullName evidence="2">Uncharacterized protein</fullName>
    </submittedName>
</protein>
<gene>
    <name evidence="2" type="ORF">LshimejAT787_0102040</name>
</gene>
<accession>A0A9P3PC95</accession>
<name>A0A9P3PC95_LYOSH</name>
<reference evidence="2" key="1">
    <citation type="submission" date="2022-07" db="EMBL/GenBank/DDBJ databases">
        <title>The genome of Lyophyllum shimeji provides insight into the initial evolution of ectomycorrhizal fungal genome.</title>
        <authorList>
            <person name="Kobayashi Y."/>
            <person name="Shibata T."/>
            <person name="Hirakawa H."/>
            <person name="Shigenobu S."/>
            <person name="Nishiyama T."/>
            <person name="Yamada A."/>
            <person name="Hasebe M."/>
            <person name="Kawaguchi M."/>
        </authorList>
    </citation>
    <scope>NUCLEOTIDE SEQUENCE</scope>
    <source>
        <strain evidence="2">AT787</strain>
    </source>
</reference>
<organism evidence="2 3">
    <name type="scientific">Lyophyllum shimeji</name>
    <name type="common">Hon-shimeji</name>
    <name type="synonym">Tricholoma shimeji</name>
    <dbReference type="NCBI Taxonomy" id="47721"/>
    <lineage>
        <taxon>Eukaryota</taxon>
        <taxon>Fungi</taxon>
        <taxon>Dikarya</taxon>
        <taxon>Basidiomycota</taxon>
        <taxon>Agaricomycotina</taxon>
        <taxon>Agaricomycetes</taxon>
        <taxon>Agaricomycetidae</taxon>
        <taxon>Agaricales</taxon>
        <taxon>Tricholomatineae</taxon>
        <taxon>Lyophyllaceae</taxon>
        <taxon>Lyophyllum</taxon>
    </lineage>
</organism>
<dbReference type="Proteomes" id="UP001063166">
    <property type="component" value="Unassembled WGS sequence"/>
</dbReference>
<comment type="caution">
    <text evidence="2">The sequence shown here is derived from an EMBL/GenBank/DDBJ whole genome shotgun (WGS) entry which is preliminary data.</text>
</comment>
<feature type="region of interest" description="Disordered" evidence="1">
    <location>
        <begin position="97"/>
        <end position="127"/>
    </location>
</feature>
<dbReference type="AlphaFoldDB" id="A0A9P3PC95"/>
<evidence type="ECO:0000313" key="2">
    <source>
        <dbReference type="EMBL" id="GLB33320.1"/>
    </source>
</evidence>
<dbReference type="EMBL" id="BRPK01000001">
    <property type="protein sequence ID" value="GLB33320.1"/>
    <property type="molecule type" value="Genomic_DNA"/>
</dbReference>
<evidence type="ECO:0000313" key="3">
    <source>
        <dbReference type="Proteomes" id="UP001063166"/>
    </source>
</evidence>
<proteinExistence type="predicted"/>
<feature type="compositionally biased region" description="Basic and acidic residues" evidence="1">
    <location>
        <begin position="105"/>
        <end position="127"/>
    </location>
</feature>